<dbReference type="SUPFAM" id="SSF53850">
    <property type="entry name" value="Periplasmic binding protein-like II"/>
    <property type="match status" value="1"/>
</dbReference>
<dbReference type="InterPro" id="IPR005119">
    <property type="entry name" value="LysR_subst-bd"/>
</dbReference>
<evidence type="ECO:0000256" key="4">
    <source>
        <dbReference type="ARBA" id="ARBA00023163"/>
    </source>
</evidence>
<dbReference type="FunFam" id="1.10.10.10:FF:000001">
    <property type="entry name" value="LysR family transcriptional regulator"/>
    <property type="match status" value="1"/>
</dbReference>
<dbReference type="Pfam" id="PF00126">
    <property type="entry name" value="HTH_1"/>
    <property type="match status" value="1"/>
</dbReference>
<evidence type="ECO:0000313" key="6">
    <source>
        <dbReference type="EMBL" id="SPH17514.1"/>
    </source>
</evidence>
<protein>
    <submittedName>
        <fullName evidence="6">HTH-type transcriptional regulator GltC</fullName>
    </submittedName>
</protein>
<sequence length="305" mass="34549">MELHQIRYFLALSKRLNFTKAAEDCNVSQPALSRAIAQLEAELGGHLFRRERKLTHLTEFGRAILTPLRECYEANLNAKELARRFHAGGHAPLSIALSRSIDLALLTPMLAELGEAFPNIEIKMFRGTAEEITDRLKKGESEIAVSEPLSEFWDRIESKQLFEQEFGLLITRNHRLAKKNEIEIIDLSDAHLLGLPNSVLTETLQQRFREMGITSAIWHEVSLLDDIPGLVRANLGLGIWPSDRKYDGDLLVSHIRECPMSRCVQVYTVFGRQHSAAAKTFINLLRANDWSDGSPYRRTGEEAMS</sequence>
<evidence type="ECO:0000256" key="3">
    <source>
        <dbReference type="ARBA" id="ARBA00023125"/>
    </source>
</evidence>
<dbReference type="RefSeq" id="WP_108851955.1">
    <property type="nucleotide sequence ID" value="NZ_OMOQ01000001.1"/>
</dbReference>
<dbReference type="PRINTS" id="PR00039">
    <property type="entry name" value="HTHLYSR"/>
</dbReference>
<reference evidence="6 7" key="1">
    <citation type="submission" date="2018-03" db="EMBL/GenBank/DDBJ databases">
        <authorList>
            <person name="Keele B.F."/>
        </authorList>
    </citation>
    <scope>NUCLEOTIDE SEQUENCE [LARGE SCALE GENOMIC DNA]</scope>
    <source>
        <strain evidence="6 7">CECT 8626</strain>
    </source>
</reference>
<dbReference type="Pfam" id="PF03466">
    <property type="entry name" value="LysR_substrate"/>
    <property type="match status" value="1"/>
</dbReference>
<comment type="similarity">
    <text evidence="1">Belongs to the LysR transcriptional regulatory family.</text>
</comment>
<keyword evidence="4" id="KW-0804">Transcription</keyword>
<feature type="domain" description="HTH lysR-type" evidence="5">
    <location>
        <begin position="1"/>
        <end position="58"/>
    </location>
</feature>
<dbReference type="PROSITE" id="PS50931">
    <property type="entry name" value="HTH_LYSR"/>
    <property type="match status" value="1"/>
</dbReference>
<dbReference type="PANTHER" id="PTHR30346:SF28">
    <property type="entry name" value="HTH-TYPE TRANSCRIPTIONAL REGULATOR CYNR"/>
    <property type="match status" value="1"/>
</dbReference>
<keyword evidence="3" id="KW-0238">DNA-binding</keyword>
<dbReference type="InterPro" id="IPR000847">
    <property type="entry name" value="LysR_HTH_N"/>
</dbReference>
<dbReference type="GO" id="GO:0032993">
    <property type="term" value="C:protein-DNA complex"/>
    <property type="evidence" value="ECO:0007669"/>
    <property type="project" value="TreeGrafter"/>
</dbReference>
<dbReference type="InterPro" id="IPR036388">
    <property type="entry name" value="WH-like_DNA-bd_sf"/>
</dbReference>
<evidence type="ECO:0000256" key="1">
    <source>
        <dbReference type="ARBA" id="ARBA00009437"/>
    </source>
</evidence>
<dbReference type="EMBL" id="OMOQ01000001">
    <property type="protein sequence ID" value="SPH17514.1"/>
    <property type="molecule type" value="Genomic_DNA"/>
</dbReference>
<dbReference type="GO" id="GO:0003700">
    <property type="term" value="F:DNA-binding transcription factor activity"/>
    <property type="evidence" value="ECO:0007669"/>
    <property type="project" value="InterPro"/>
</dbReference>
<name>A0A2R8B4H9_9RHOB</name>
<evidence type="ECO:0000256" key="2">
    <source>
        <dbReference type="ARBA" id="ARBA00023015"/>
    </source>
</evidence>
<dbReference type="OrthoDB" id="9815174at2"/>
<proteinExistence type="inferred from homology"/>
<dbReference type="Gene3D" id="3.40.190.290">
    <property type="match status" value="1"/>
</dbReference>
<evidence type="ECO:0000259" key="5">
    <source>
        <dbReference type="PROSITE" id="PS50931"/>
    </source>
</evidence>
<dbReference type="CDD" id="cd05466">
    <property type="entry name" value="PBP2_LTTR_substrate"/>
    <property type="match status" value="1"/>
</dbReference>
<organism evidence="6 7">
    <name type="scientific">Albidovulum aquaemixtae</name>
    <dbReference type="NCBI Taxonomy" id="1542388"/>
    <lineage>
        <taxon>Bacteria</taxon>
        <taxon>Pseudomonadati</taxon>
        <taxon>Pseudomonadota</taxon>
        <taxon>Alphaproteobacteria</taxon>
        <taxon>Rhodobacterales</taxon>
        <taxon>Paracoccaceae</taxon>
        <taxon>Albidovulum</taxon>
    </lineage>
</organism>
<evidence type="ECO:0000313" key="7">
    <source>
        <dbReference type="Proteomes" id="UP000244924"/>
    </source>
</evidence>
<dbReference type="InterPro" id="IPR036390">
    <property type="entry name" value="WH_DNA-bd_sf"/>
</dbReference>
<keyword evidence="7" id="KW-1185">Reference proteome</keyword>
<keyword evidence="2" id="KW-0805">Transcription regulation</keyword>
<dbReference type="AlphaFoldDB" id="A0A2R8B4H9"/>
<dbReference type="SUPFAM" id="SSF46785">
    <property type="entry name" value="Winged helix' DNA-binding domain"/>
    <property type="match status" value="1"/>
</dbReference>
<dbReference type="Proteomes" id="UP000244924">
    <property type="component" value="Unassembled WGS sequence"/>
</dbReference>
<gene>
    <name evidence="6" type="primary">gltC</name>
    <name evidence="6" type="ORF">DEA8626_01037</name>
</gene>
<accession>A0A2R8B4H9</accession>
<dbReference type="Gene3D" id="1.10.10.10">
    <property type="entry name" value="Winged helix-like DNA-binding domain superfamily/Winged helix DNA-binding domain"/>
    <property type="match status" value="1"/>
</dbReference>
<dbReference type="GO" id="GO:0003677">
    <property type="term" value="F:DNA binding"/>
    <property type="evidence" value="ECO:0007669"/>
    <property type="project" value="UniProtKB-KW"/>
</dbReference>
<dbReference type="PANTHER" id="PTHR30346">
    <property type="entry name" value="TRANSCRIPTIONAL DUAL REGULATOR HCAR-RELATED"/>
    <property type="match status" value="1"/>
</dbReference>